<dbReference type="Gene3D" id="3.40.630.10">
    <property type="entry name" value="Zn peptidases"/>
    <property type="match status" value="1"/>
</dbReference>
<dbReference type="AlphaFoldDB" id="A0A433MQQ7"/>
<dbReference type="InterPro" id="IPR036264">
    <property type="entry name" value="Bact_exopeptidase_dim_dom"/>
</dbReference>
<keyword evidence="4" id="KW-0659">Purine metabolism</keyword>
<dbReference type="InterPro" id="IPR002933">
    <property type="entry name" value="Peptidase_M20"/>
</dbReference>
<dbReference type="InterPro" id="IPR011650">
    <property type="entry name" value="Peptidase_M20_dimer"/>
</dbReference>
<dbReference type="Gene3D" id="1.10.3330.10">
    <property type="entry name" value="Oxo-4-hydroxy-4-carboxy-5-ureidoimidazoline decarboxylase"/>
    <property type="match status" value="1"/>
</dbReference>
<keyword evidence="10" id="KW-0456">Lyase</keyword>
<gene>
    <name evidence="10" type="primary">uraD</name>
    <name evidence="10" type="ORF">EJP67_24340</name>
</gene>
<dbReference type="InterPro" id="IPR036778">
    <property type="entry name" value="OHCU_decarboxylase_sf"/>
</dbReference>
<dbReference type="NCBIfam" id="TIGR01879">
    <property type="entry name" value="hydantase"/>
    <property type="match status" value="1"/>
</dbReference>
<dbReference type="SUPFAM" id="SSF158694">
    <property type="entry name" value="UraD-Like"/>
    <property type="match status" value="1"/>
</dbReference>
<name>A0A433MQQ7_9BURK</name>
<keyword evidence="6" id="KW-0378">Hydrolase</keyword>
<evidence type="ECO:0000259" key="9">
    <source>
        <dbReference type="Pfam" id="PF09349"/>
    </source>
</evidence>
<dbReference type="GO" id="GO:0019628">
    <property type="term" value="P:urate catabolic process"/>
    <property type="evidence" value="ECO:0007669"/>
    <property type="project" value="UniProtKB-UniPathway"/>
</dbReference>
<dbReference type="GO" id="GO:0051997">
    <property type="term" value="F:2-oxo-4-hydroxy-4-carboxy-5-ureidoimidazoline decarboxylase activity"/>
    <property type="evidence" value="ECO:0007669"/>
    <property type="project" value="UniProtKB-EC"/>
</dbReference>
<accession>A0A433MQQ7</accession>
<feature type="domain" description="Oxo-4-hydroxy-4-carboxy-5-ureidoimidazoline decarboxylase" evidence="9">
    <location>
        <begin position="9"/>
        <end position="170"/>
    </location>
</feature>
<dbReference type="InterPro" id="IPR017580">
    <property type="entry name" value="OHCU_decarboxylase-1"/>
</dbReference>
<dbReference type="Proteomes" id="UP000281118">
    <property type="component" value="Unassembled WGS sequence"/>
</dbReference>
<dbReference type="PANTHER" id="PTHR32494:SF19">
    <property type="entry name" value="ALLANTOATE DEIMINASE-RELATED"/>
    <property type="match status" value="1"/>
</dbReference>
<dbReference type="Pfam" id="PF07687">
    <property type="entry name" value="M20_dimer"/>
    <property type="match status" value="1"/>
</dbReference>
<comment type="similarity">
    <text evidence="2">Belongs to the peptidase M20 family.</text>
</comment>
<sequence>MSLTIAQLNAAAPADAVALLDGIYEHSPWIAERALAARPFRSLAHLKHALVQALAASSADDQIGLIRAHPELAGKAMVSKTLTAESTNEQSKAGLTDCTPEEFAKIQQLNADYNAKFGFPFILAVRGPRGTGLAKREIIETFARRLHNHPDFELGEALRNIHRIAEIRLNDKFAADITLGNDVWDWQEQLSVHTDPGYAEKGQLTVTYLTDAHRACAAQISALMRDVGFDSVHIDAVGNVVGRYEGATPDAKTLLTGSHYDTVRNGGKYDGRLGIFVPMACVRELKRQNRRLPFAFEVVGFAEEEGQRYKATFLGSGALIGHFDQRWLDQKDVDGITMREAMQHAGLKQEDIPKIQRDPARYLGFVEVHIEQGPVLTELDLPLGIVTSINGSVRYVGEVIGMASHAGTTPMDRRRDAAAAVAELILYTEQRAAKDGDSVGTVGMLEVPSGSINVVPGRCKFSLDLRAPNNAQRDALANDVVAALKDICERRGVRYELEETMRAAAAPSAPAWQQRWEKAVDALGIPLFRMPSGAGHDAMKLHEVMPQAMLFVRGINSGISHNPLESSTNDDIQLAVEAFQLLLDNLATEQAH</sequence>
<protein>
    <submittedName>
        <fullName evidence="10">2-oxo-4-hydroxy-4-carboxy-5-ureidoimidazoline decarboxylase</fullName>
        <ecNumber evidence="10">4.1.1.97</ecNumber>
    </submittedName>
</protein>
<organism evidence="10 11">
    <name type="scientific">Variovorax guangxiensis</name>
    <dbReference type="NCBI Taxonomy" id="1775474"/>
    <lineage>
        <taxon>Bacteria</taxon>
        <taxon>Pseudomonadati</taxon>
        <taxon>Pseudomonadota</taxon>
        <taxon>Betaproteobacteria</taxon>
        <taxon>Burkholderiales</taxon>
        <taxon>Comamonadaceae</taxon>
        <taxon>Variovorax</taxon>
    </lineage>
</organism>
<evidence type="ECO:0000256" key="4">
    <source>
        <dbReference type="ARBA" id="ARBA00022631"/>
    </source>
</evidence>
<comment type="caution">
    <text evidence="10">The sequence shown here is derived from an EMBL/GenBank/DDBJ whole genome shotgun (WGS) entry which is preliminary data.</text>
</comment>
<dbReference type="SUPFAM" id="SSF53187">
    <property type="entry name" value="Zn-dependent exopeptidases"/>
    <property type="match status" value="1"/>
</dbReference>
<dbReference type="GO" id="GO:0016813">
    <property type="term" value="F:hydrolase activity, acting on carbon-nitrogen (but not peptide) bonds, in linear amidines"/>
    <property type="evidence" value="ECO:0007669"/>
    <property type="project" value="InterPro"/>
</dbReference>
<evidence type="ECO:0000259" key="8">
    <source>
        <dbReference type="Pfam" id="PF07687"/>
    </source>
</evidence>
<comment type="cofactor">
    <cofactor evidence="1">
        <name>Mn(2+)</name>
        <dbReference type="ChEBI" id="CHEBI:29035"/>
    </cofactor>
</comment>
<evidence type="ECO:0000256" key="7">
    <source>
        <dbReference type="ARBA" id="ARBA00023211"/>
    </source>
</evidence>
<evidence type="ECO:0000256" key="2">
    <source>
        <dbReference type="ARBA" id="ARBA00006153"/>
    </source>
</evidence>
<dbReference type="EC" id="4.1.1.97" evidence="10"/>
<reference evidence="10 11" key="1">
    <citation type="submission" date="2018-12" db="EMBL/GenBank/DDBJ databases">
        <title>The genome sequences of Variovorax guangxiensis DSM 27352.</title>
        <authorList>
            <person name="Gao J."/>
            <person name="Sun J."/>
        </authorList>
    </citation>
    <scope>NUCLEOTIDE SEQUENCE [LARGE SCALE GENOMIC DNA]</scope>
    <source>
        <strain evidence="10 11">DSM 27352</strain>
    </source>
</reference>
<dbReference type="GO" id="GO:0000255">
    <property type="term" value="P:allantoin metabolic process"/>
    <property type="evidence" value="ECO:0007669"/>
    <property type="project" value="InterPro"/>
</dbReference>
<dbReference type="PANTHER" id="PTHR32494">
    <property type="entry name" value="ALLANTOATE DEIMINASE-RELATED"/>
    <property type="match status" value="1"/>
</dbReference>
<dbReference type="GO" id="GO:0006144">
    <property type="term" value="P:purine nucleobase metabolic process"/>
    <property type="evidence" value="ECO:0007669"/>
    <property type="project" value="UniProtKB-KW"/>
</dbReference>
<dbReference type="NCBIfam" id="TIGR03164">
    <property type="entry name" value="UHCUDC"/>
    <property type="match status" value="1"/>
</dbReference>
<dbReference type="Pfam" id="PF01546">
    <property type="entry name" value="Peptidase_M20"/>
    <property type="match status" value="1"/>
</dbReference>
<evidence type="ECO:0000256" key="6">
    <source>
        <dbReference type="ARBA" id="ARBA00022801"/>
    </source>
</evidence>
<dbReference type="Gene3D" id="3.30.70.360">
    <property type="match status" value="1"/>
</dbReference>
<dbReference type="RefSeq" id="WP_126024295.1">
    <property type="nucleotide sequence ID" value="NZ_RXFT01000012.1"/>
</dbReference>
<dbReference type="Pfam" id="PF09349">
    <property type="entry name" value="OHCU_decarbox"/>
    <property type="match status" value="1"/>
</dbReference>
<keyword evidence="5" id="KW-0479">Metal-binding</keyword>
<dbReference type="GO" id="GO:0046872">
    <property type="term" value="F:metal ion binding"/>
    <property type="evidence" value="ECO:0007669"/>
    <property type="project" value="UniProtKB-KW"/>
</dbReference>
<evidence type="ECO:0000256" key="5">
    <source>
        <dbReference type="ARBA" id="ARBA00022723"/>
    </source>
</evidence>
<evidence type="ECO:0000313" key="11">
    <source>
        <dbReference type="Proteomes" id="UP000281118"/>
    </source>
</evidence>
<keyword evidence="7" id="KW-0464">Manganese</keyword>
<dbReference type="UniPathway" id="UPA00394">
    <property type="reaction ID" value="UER00652"/>
</dbReference>
<proteinExistence type="inferred from homology"/>
<evidence type="ECO:0000313" key="10">
    <source>
        <dbReference type="EMBL" id="RUR70188.1"/>
    </source>
</evidence>
<dbReference type="CDD" id="cd03884">
    <property type="entry name" value="M20_bAS"/>
    <property type="match status" value="1"/>
</dbReference>
<feature type="domain" description="Peptidase M20 dimerisation" evidence="8">
    <location>
        <begin position="391"/>
        <end position="489"/>
    </location>
</feature>
<dbReference type="EMBL" id="RXFT01000012">
    <property type="protein sequence ID" value="RUR70188.1"/>
    <property type="molecule type" value="Genomic_DNA"/>
</dbReference>
<dbReference type="InterPro" id="IPR010158">
    <property type="entry name" value="Amidase_Cbmase"/>
</dbReference>
<dbReference type="InterPro" id="IPR018020">
    <property type="entry name" value="OHCU_decarboxylase"/>
</dbReference>
<dbReference type="OrthoDB" id="9808195at2"/>
<comment type="subunit">
    <text evidence="3">Homodimer.</text>
</comment>
<evidence type="ECO:0000256" key="3">
    <source>
        <dbReference type="ARBA" id="ARBA00011738"/>
    </source>
</evidence>
<dbReference type="SUPFAM" id="SSF55031">
    <property type="entry name" value="Bacterial exopeptidase dimerisation domain"/>
    <property type="match status" value="1"/>
</dbReference>
<evidence type="ECO:0000256" key="1">
    <source>
        <dbReference type="ARBA" id="ARBA00001936"/>
    </source>
</evidence>